<evidence type="ECO:0000256" key="1">
    <source>
        <dbReference type="ARBA" id="ARBA00022741"/>
    </source>
</evidence>
<feature type="non-terminal residue" evidence="5">
    <location>
        <position position="1"/>
    </location>
</feature>
<dbReference type="AlphaFoldDB" id="A0A7R9Q4E3"/>
<dbReference type="PROSITE" id="PS50011">
    <property type="entry name" value="PROTEIN_KINASE_DOM"/>
    <property type="match status" value="1"/>
</dbReference>
<dbReference type="PANTHER" id="PTHR24346">
    <property type="entry name" value="MAP/MICROTUBULE AFFINITY-REGULATING KINASE"/>
    <property type="match status" value="1"/>
</dbReference>
<evidence type="ECO:0000313" key="6">
    <source>
        <dbReference type="Proteomes" id="UP000759131"/>
    </source>
</evidence>
<dbReference type="SMART" id="SM00220">
    <property type="entry name" value="S_TKc"/>
    <property type="match status" value="1"/>
</dbReference>
<dbReference type="InterPro" id="IPR011009">
    <property type="entry name" value="Kinase-like_dom_sf"/>
</dbReference>
<dbReference type="Proteomes" id="UP000759131">
    <property type="component" value="Unassembled WGS sequence"/>
</dbReference>
<reference evidence="5" key="1">
    <citation type="submission" date="2020-11" db="EMBL/GenBank/DDBJ databases">
        <authorList>
            <person name="Tran Van P."/>
        </authorList>
    </citation>
    <scope>NUCLEOTIDE SEQUENCE</scope>
</reference>
<dbReference type="GO" id="GO:0005737">
    <property type="term" value="C:cytoplasm"/>
    <property type="evidence" value="ECO:0007669"/>
    <property type="project" value="TreeGrafter"/>
</dbReference>
<name>A0A7R9Q4E3_9ACAR</name>
<evidence type="ECO:0000256" key="2">
    <source>
        <dbReference type="ARBA" id="ARBA00022840"/>
    </source>
</evidence>
<dbReference type="EMBL" id="CAJPIZ010008790">
    <property type="protein sequence ID" value="CAG2111376.1"/>
    <property type="molecule type" value="Genomic_DNA"/>
</dbReference>
<feature type="region of interest" description="Disordered" evidence="3">
    <location>
        <begin position="317"/>
        <end position="348"/>
    </location>
</feature>
<dbReference type="GO" id="GO:0035556">
    <property type="term" value="P:intracellular signal transduction"/>
    <property type="evidence" value="ECO:0007669"/>
    <property type="project" value="TreeGrafter"/>
</dbReference>
<dbReference type="OrthoDB" id="193931at2759"/>
<dbReference type="PROSITE" id="PS00108">
    <property type="entry name" value="PROTEIN_KINASE_ST"/>
    <property type="match status" value="1"/>
</dbReference>
<keyword evidence="1" id="KW-0547">Nucleotide-binding</keyword>
<dbReference type="SUPFAM" id="SSF56112">
    <property type="entry name" value="Protein kinase-like (PK-like)"/>
    <property type="match status" value="1"/>
</dbReference>
<sequence length="677" mass="76003">LTIRRKSSFPGESVAIKIIDKAKLNKEGLQQLGIEIRLWSRLSEHEHQNVVKLYQVIDTRTKLYLVMEYCGQDVCDLYDHIQRRNHGNGLKESEAKHIFRQICCAISYCHSLQIVHRDLKPENILIIAQPLEQLNPRIKYPLVKLIDFGFSNQWAEGEMMRTSCGSLAYSAPEILLGDHYNGPKVDIWGLGCILYILLYGNNPFMQINDSETLCRILDCTFSTPPRPSITESAIELIKALLKREPNNRLKIEEIITHLWLQECEDLSFEDITCSSKLPSVPKNVKHSVHNRVIDQMVTKGVGDSKEHIEKVLESVLSDEPHNNAGAKSSSPTPTVTPINGDSAVNGERTQSGVNHEHYIKATYQLLKDKSMREFHGLHQSNSSVNPNISGHLPKRLLPLKPRKHLIQQISRNTQPFQEEEQEEDNPIMFTAPAQLELPNDDGTGLVLPLQRKCSIVSEEGSCAAEGGSELSSLEGPIGERWIYDELRPIHPIVNIVVTDYSESEDTLPEADETLHSNDYDMSESDLGPTDEPSLNPNPNTTVMVTTGPTLHSASSSPELLRNAEMEEMSESDYENCMSQSSRVRPTAMILSNETKHDKQSDHLISHFGTNVSTNNTSINNSSSPSMRIIVQSKSCNNILFNENESSNSVTNKSDIKSSDSVCMKRHKTDRTDCCIIC</sequence>
<gene>
    <name evidence="5" type="ORF">OSB1V03_LOCUS11357</name>
</gene>
<dbReference type="InterPro" id="IPR000719">
    <property type="entry name" value="Prot_kinase_dom"/>
</dbReference>
<dbReference type="PANTHER" id="PTHR24346:SF45">
    <property type="entry name" value="PROTEIN KINASE DOMAIN-CONTAINING PROTEIN"/>
    <property type="match status" value="1"/>
</dbReference>
<dbReference type="InterPro" id="IPR008271">
    <property type="entry name" value="Ser/Thr_kinase_AS"/>
</dbReference>
<keyword evidence="6" id="KW-1185">Reference proteome</keyword>
<dbReference type="FunFam" id="1.10.510.10:FF:000571">
    <property type="entry name" value="Maternal embryonic leucine zipper kinase"/>
    <property type="match status" value="1"/>
</dbReference>
<dbReference type="GO" id="GO:0005524">
    <property type="term" value="F:ATP binding"/>
    <property type="evidence" value="ECO:0007669"/>
    <property type="project" value="UniProtKB-KW"/>
</dbReference>
<dbReference type="Gene3D" id="1.10.510.10">
    <property type="entry name" value="Transferase(Phosphotransferase) domain 1"/>
    <property type="match status" value="1"/>
</dbReference>
<dbReference type="Pfam" id="PF00069">
    <property type="entry name" value="Pkinase"/>
    <property type="match status" value="1"/>
</dbReference>
<accession>A0A7R9Q4E3</accession>
<evidence type="ECO:0000256" key="3">
    <source>
        <dbReference type="SAM" id="MobiDB-lite"/>
    </source>
</evidence>
<protein>
    <recommendedName>
        <fullName evidence="4">Protein kinase domain-containing protein</fullName>
    </recommendedName>
</protein>
<evidence type="ECO:0000259" key="4">
    <source>
        <dbReference type="PROSITE" id="PS50011"/>
    </source>
</evidence>
<dbReference type="EMBL" id="OC863365">
    <property type="protein sequence ID" value="CAD7630946.1"/>
    <property type="molecule type" value="Genomic_DNA"/>
</dbReference>
<proteinExistence type="predicted"/>
<dbReference type="GO" id="GO:0004674">
    <property type="term" value="F:protein serine/threonine kinase activity"/>
    <property type="evidence" value="ECO:0007669"/>
    <property type="project" value="TreeGrafter"/>
</dbReference>
<keyword evidence="2" id="KW-0067">ATP-binding</keyword>
<evidence type="ECO:0000313" key="5">
    <source>
        <dbReference type="EMBL" id="CAD7630946.1"/>
    </source>
</evidence>
<feature type="region of interest" description="Disordered" evidence="3">
    <location>
        <begin position="515"/>
        <end position="537"/>
    </location>
</feature>
<feature type="domain" description="Protein kinase" evidence="4">
    <location>
        <begin position="1"/>
        <end position="260"/>
    </location>
</feature>
<organism evidence="5">
    <name type="scientific">Medioppia subpectinata</name>
    <dbReference type="NCBI Taxonomy" id="1979941"/>
    <lineage>
        <taxon>Eukaryota</taxon>
        <taxon>Metazoa</taxon>
        <taxon>Ecdysozoa</taxon>
        <taxon>Arthropoda</taxon>
        <taxon>Chelicerata</taxon>
        <taxon>Arachnida</taxon>
        <taxon>Acari</taxon>
        <taxon>Acariformes</taxon>
        <taxon>Sarcoptiformes</taxon>
        <taxon>Oribatida</taxon>
        <taxon>Brachypylina</taxon>
        <taxon>Oppioidea</taxon>
        <taxon>Oppiidae</taxon>
        <taxon>Medioppia</taxon>
    </lineage>
</organism>
<feature type="compositionally biased region" description="Polar residues" evidence="3">
    <location>
        <begin position="325"/>
        <end position="339"/>
    </location>
</feature>